<dbReference type="Gene3D" id="3.10.450.50">
    <property type="match status" value="1"/>
</dbReference>
<feature type="chain" id="PRO_5045137213" description="SnoaL-like domain-containing protein" evidence="1">
    <location>
        <begin position="24"/>
        <end position="175"/>
    </location>
</feature>
<reference evidence="2 3" key="1">
    <citation type="submission" date="2024-01" db="EMBL/GenBank/DDBJ databases">
        <title>Hyphobacterium bacterium isolated from marine sediment.</title>
        <authorList>
            <person name="Zhao S."/>
        </authorList>
    </citation>
    <scope>NUCLEOTIDE SEQUENCE [LARGE SCALE GENOMIC DNA]</scope>
    <source>
        <strain evidence="3">HN65</strain>
    </source>
</reference>
<proteinExistence type="predicted"/>
<keyword evidence="1" id="KW-0732">Signal</keyword>
<keyword evidence="3" id="KW-1185">Reference proteome</keyword>
<dbReference type="SUPFAM" id="SSF54427">
    <property type="entry name" value="NTF2-like"/>
    <property type="match status" value="1"/>
</dbReference>
<feature type="signal peptide" evidence="1">
    <location>
        <begin position="1"/>
        <end position="23"/>
    </location>
</feature>
<dbReference type="Proteomes" id="UP001354971">
    <property type="component" value="Unassembled WGS sequence"/>
</dbReference>
<evidence type="ECO:0000313" key="2">
    <source>
        <dbReference type="EMBL" id="MEE2526540.1"/>
    </source>
</evidence>
<sequence>MRPTLSSILFILILACTTSEAGAQERREIPAYREIGLAENSQSRAELHSFLDAFRTAWGHEDTPALMALHVDDTEWINAYARMFTDSNSLGRFLETRLFPNFAPGVSRMEADNMQAISIRLLGNDAAVIHLYTDGNRGPSVIEERELRRTHIHLVLTRVDERWLIAHTAIMDARQ</sequence>
<protein>
    <recommendedName>
        <fullName evidence="4">SnoaL-like domain-containing protein</fullName>
    </recommendedName>
</protein>
<evidence type="ECO:0000256" key="1">
    <source>
        <dbReference type="SAM" id="SignalP"/>
    </source>
</evidence>
<organism evidence="2 3">
    <name type="scientific">Hyphobacterium lacteum</name>
    <dbReference type="NCBI Taxonomy" id="3116575"/>
    <lineage>
        <taxon>Bacteria</taxon>
        <taxon>Pseudomonadati</taxon>
        <taxon>Pseudomonadota</taxon>
        <taxon>Alphaproteobacteria</taxon>
        <taxon>Maricaulales</taxon>
        <taxon>Maricaulaceae</taxon>
        <taxon>Hyphobacterium</taxon>
    </lineage>
</organism>
<accession>A0ABU7LRK0</accession>
<comment type="caution">
    <text evidence="2">The sequence shown here is derived from an EMBL/GenBank/DDBJ whole genome shotgun (WGS) entry which is preliminary data.</text>
</comment>
<dbReference type="EMBL" id="JAZDRP010000005">
    <property type="protein sequence ID" value="MEE2526540.1"/>
    <property type="molecule type" value="Genomic_DNA"/>
</dbReference>
<evidence type="ECO:0000313" key="3">
    <source>
        <dbReference type="Proteomes" id="UP001354971"/>
    </source>
</evidence>
<dbReference type="RefSeq" id="WP_330199203.1">
    <property type="nucleotide sequence ID" value="NZ_JAZDRP010000005.1"/>
</dbReference>
<gene>
    <name evidence="2" type="ORF">V0U79_09190</name>
</gene>
<dbReference type="PROSITE" id="PS51257">
    <property type="entry name" value="PROKAR_LIPOPROTEIN"/>
    <property type="match status" value="1"/>
</dbReference>
<dbReference type="InterPro" id="IPR032710">
    <property type="entry name" value="NTF2-like_dom_sf"/>
</dbReference>
<name>A0ABU7LRK0_9PROT</name>
<evidence type="ECO:0008006" key="4">
    <source>
        <dbReference type="Google" id="ProtNLM"/>
    </source>
</evidence>